<feature type="coiled-coil region" evidence="4">
    <location>
        <begin position="8"/>
        <end position="38"/>
    </location>
</feature>
<dbReference type="AlphaFoldDB" id="A0AA36FAW8"/>
<evidence type="ECO:0000313" key="7">
    <source>
        <dbReference type="Proteomes" id="UP001162480"/>
    </source>
</evidence>
<gene>
    <name evidence="6" type="ORF">OCTVUL_1B004628</name>
</gene>
<keyword evidence="7" id="KW-1185">Reference proteome</keyword>
<dbReference type="InterPro" id="IPR019775">
    <property type="entry name" value="WD40_repeat_CS"/>
</dbReference>
<dbReference type="PROSITE" id="PS50082">
    <property type="entry name" value="WD_REPEATS_2"/>
    <property type="match status" value="2"/>
</dbReference>
<dbReference type="Proteomes" id="UP001162480">
    <property type="component" value="Chromosome 12"/>
</dbReference>
<accession>A0AA36FAW8</accession>
<evidence type="ECO:0000256" key="4">
    <source>
        <dbReference type="SAM" id="Coils"/>
    </source>
</evidence>
<dbReference type="PANTHER" id="PTHR19848">
    <property type="entry name" value="WD40 REPEAT PROTEIN"/>
    <property type="match status" value="1"/>
</dbReference>
<feature type="compositionally biased region" description="Low complexity" evidence="5">
    <location>
        <begin position="565"/>
        <end position="575"/>
    </location>
</feature>
<keyword evidence="2" id="KW-0677">Repeat</keyword>
<reference evidence="6" key="1">
    <citation type="submission" date="2023-08" db="EMBL/GenBank/DDBJ databases">
        <authorList>
            <person name="Alioto T."/>
            <person name="Alioto T."/>
            <person name="Gomez Garrido J."/>
        </authorList>
    </citation>
    <scope>NUCLEOTIDE SEQUENCE</scope>
</reference>
<keyword evidence="1 3" id="KW-0853">WD repeat</keyword>
<dbReference type="PANTHER" id="PTHR19848:SF8">
    <property type="entry name" value="F-BOX AND WD REPEAT DOMAIN CONTAINING 7"/>
    <property type="match status" value="1"/>
</dbReference>
<organism evidence="6 7">
    <name type="scientific">Octopus vulgaris</name>
    <name type="common">Common octopus</name>
    <dbReference type="NCBI Taxonomy" id="6645"/>
    <lineage>
        <taxon>Eukaryota</taxon>
        <taxon>Metazoa</taxon>
        <taxon>Spiralia</taxon>
        <taxon>Lophotrochozoa</taxon>
        <taxon>Mollusca</taxon>
        <taxon>Cephalopoda</taxon>
        <taxon>Coleoidea</taxon>
        <taxon>Octopodiformes</taxon>
        <taxon>Octopoda</taxon>
        <taxon>Incirrata</taxon>
        <taxon>Octopodidae</taxon>
        <taxon>Octopus</taxon>
    </lineage>
</organism>
<protein>
    <submittedName>
        <fullName evidence="6">F-box/WD WD repeat-containing 7-like</fullName>
    </submittedName>
</protein>
<proteinExistence type="predicted"/>
<dbReference type="InterPro" id="IPR001680">
    <property type="entry name" value="WD40_rpt"/>
</dbReference>
<dbReference type="SUPFAM" id="SSF50998">
    <property type="entry name" value="Quinoprotein alcohol dehydrogenase-like"/>
    <property type="match status" value="1"/>
</dbReference>
<evidence type="ECO:0000313" key="6">
    <source>
        <dbReference type="EMBL" id="CAI9731150.1"/>
    </source>
</evidence>
<name>A0AA36FAW8_OCTVU</name>
<feature type="repeat" description="WD" evidence="3">
    <location>
        <begin position="275"/>
        <end position="301"/>
    </location>
</feature>
<dbReference type="InterPro" id="IPR011047">
    <property type="entry name" value="Quinoprotein_ADH-like_sf"/>
</dbReference>
<dbReference type="PROSITE" id="PS50294">
    <property type="entry name" value="WD_REPEATS_REGION"/>
    <property type="match status" value="1"/>
</dbReference>
<keyword evidence="4" id="KW-0175">Coiled coil</keyword>
<evidence type="ECO:0000256" key="5">
    <source>
        <dbReference type="SAM" id="MobiDB-lite"/>
    </source>
</evidence>
<dbReference type="InterPro" id="IPR015943">
    <property type="entry name" value="WD40/YVTN_repeat-like_dom_sf"/>
</dbReference>
<dbReference type="InterPro" id="IPR036322">
    <property type="entry name" value="WD40_repeat_dom_sf"/>
</dbReference>
<feature type="region of interest" description="Disordered" evidence="5">
    <location>
        <begin position="545"/>
        <end position="585"/>
    </location>
</feature>
<evidence type="ECO:0000256" key="1">
    <source>
        <dbReference type="ARBA" id="ARBA00022574"/>
    </source>
</evidence>
<feature type="compositionally biased region" description="Acidic residues" evidence="5">
    <location>
        <begin position="548"/>
        <end position="564"/>
    </location>
</feature>
<evidence type="ECO:0000256" key="2">
    <source>
        <dbReference type="ARBA" id="ARBA00022737"/>
    </source>
</evidence>
<feature type="repeat" description="WD" evidence="3">
    <location>
        <begin position="204"/>
        <end position="243"/>
    </location>
</feature>
<dbReference type="SMART" id="SM00320">
    <property type="entry name" value="WD40"/>
    <property type="match status" value="5"/>
</dbReference>
<dbReference type="Gene3D" id="2.130.10.10">
    <property type="entry name" value="YVTN repeat-like/Quinoprotein amine dehydrogenase"/>
    <property type="match status" value="2"/>
</dbReference>
<dbReference type="Pfam" id="PF00400">
    <property type="entry name" value="WD40"/>
    <property type="match status" value="2"/>
</dbReference>
<dbReference type="PROSITE" id="PS00678">
    <property type="entry name" value="WD_REPEATS_1"/>
    <property type="match status" value="1"/>
</dbReference>
<evidence type="ECO:0000256" key="3">
    <source>
        <dbReference type="PROSITE-ProRule" id="PRU00221"/>
    </source>
</evidence>
<dbReference type="EMBL" id="OX597825">
    <property type="protein sequence ID" value="CAI9731150.1"/>
    <property type="molecule type" value="Genomic_DNA"/>
</dbReference>
<dbReference type="SUPFAM" id="SSF50978">
    <property type="entry name" value="WD40 repeat-like"/>
    <property type="match status" value="1"/>
</dbReference>
<sequence>MSVSDGCKTALEIEIRKLRKKLRQIENLERLDRALLEEEIIKIKKRDSIRKRLRELLIEEAEIWARHEASQATSEVESELVSGQGMTQRNFVSELETTDEELTPETEILSPSCEENGHFEVELISQNNSELSQNDTEISQKDTAEVLQQKENDALETQNQQVADRADDDTTISVQETTPTQSKLIKPKVPKRVWNRSQFLVYNLEGHNDLVTDMDSDGNVLVTASRDTTIRSWDLKTFQEIHIFSGHTGSVTSLQLLNKDDSNRIDELHGDGKGDSLYLLSGSLDCNLKLWHVKSGHVVKSIYTYNPITKLVYVCEEEIIITASDGGKLELWSVTTTDNLYSLRIYEESVTGLQVCNNYIYSCSSEGIIKVHQWQKKKLRCMYESSDLRLANFTPVCQRNIRSFFVVNDKIFYGDDGINIKVVDWKKAIVSKLLNHTEKFGVTDAIFCHQDTLYSSAYDLDKGLAYINVHSLPGEDYLGTLNDEATNQIKCITWCRGSISTGNLLLSTGGYELKVWKQLASSKIPSDLSVVSVWYLPKLTMSGQFSDNESDFSDECDECEDEISENSSEQLQQEEQTSDPSPGVSSWFAMCHIL</sequence>